<protein>
    <submittedName>
        <fullName evidence="2">DUF2075 family (BH3996)</fullName>
    </submittedName>
</protein>
<proteinExistence type="predicted"/>
<dbReference type="EMBL" id="CAUZMB010000004">
    <property type="protein sequence ID" value="CAK1240517.1"/>
    <property type="molecule type" value="Genomic_DNA"/>
</dbReference>
<name>A0ABM9MU85_9LACO</name>
<accession>A0ABM9MU85</accession>
<comment type="caution">
    <text evidence="2">The sequence shown here is derived from an EMBL/GenBank/DDBJ whole genome shotgun (WGS) entry which is preliminary data.</text>
</comment>
<feature type="domain" description="Schlafen group 3-like DNA/RNA helicase" evidence="1">
    <location>
        <begin position="4"/>
        <end position="89"/>
    </location>
</feature>
<reference evidence="2 3" key="1">
    <citation type="submission" date="2023-10" db="EMBL/GenBank/DDBJ databases">
        <authorList>
            <person name="Botero Cardona J."/>
        </authorList>
    </citation>
    <scope>NUCLEOTIDE SEQUENCE [LARGE SCALE GENOMIC DNA]</scope>
    <source>
        <strain evidence="2 3">R-55214</strain>
    </source>
</reference>
<dbReference type="Proteomes" id="UP001314166">
    <property type="component" value="Unassembled WGS sequence"/>
</dbReference>
<evidence type="ECO:0000313" key="3">
    <source>
        <dbReference type="Proteomes" id="UP001314166"/>
    </source>
</evidence>
<dbReference type="Pfam" id="PF09848">
    <property type="entry name" value="SLFN-g3_helicase"/>
    <property type="match status" value="1"/>
</dbReference>
<evidence type="ECO:0000313" key="2">
    <source>
        <dbReference type="EMBL" id="CAK1240517.1"/>
    </source>
</evidence>
<organism evidence="2 3">
    <name type="scientific">Fructobacillus evanidus</name>
    <dbReference type="NCBI Taxonomy" id="3064281"/>
    <lineage>
        <taxon>Bacteria</taxon>
        <taxon>Bacillati</taxon>
        <taxon>Bacillota</taxon>
        <taxon>Bacilli</taxon>
        <taxon>Lactobacillales</taxon>
        <taxon>Lactobacillaceae</taxon>
        <taxon>Fructobacillus</taxon>
    </lineage>
</organism>
<keyword evidence="3" id="KW-1185">Reference proteome</keyword>
<gene>
    <name evidence="2" type="ORF">R55214_HHFBAMCI_00799</name>
</gene>
<sequence>MNSKEDDAEDQVGSVFAVQGIDLNRVGVLIGDDIQVNDKGVLAANKENFRNVNGKFTEEDMQLTENQEEFTLFVLNIYYILLTRGIDGIRLGFWRNDAFMEYMERTLEIK</sequence>
<evidence type="ECO:0000259" key="1">
    <source>
        <dbReference type="Pfam" id="PF09848"/>
    </source>
</evidence>
<dbReference type="InterPro" id="IPR018647">
    <property type="entry name" value="SLFN_3-like_DNA/RNA_helicase"/>
</dbReference>